<dbReference type="HOGENOM" id="CLU_660180_0_0_0"/>
<dbReference type="InterPro" id="IPR042099">
    <property type="entry name" value="ANL_N_sf"/>
</dbReference>
<dbReference type="SUPFAM" id="SSF56801">
    <property type="entry name" value="Acetyl-CoA synthetase-like"/>
    <property type="match status" value="1"/>
</dbReference>
<organism evidence="2 3">
    <name type="scientific">Terriglobus roseus (strain DSM 18391 / NRRL B-41598 / KBS 63)</name>
    <dbReference type="NCBI Taxonomy" id="926566"/>
    <lineage>
        <taxon>Bacteria</taxon>
        <taxon>Pseudomonadati</taxon>
        <taxon>Acidobacteriota</taxon>
        <taxon>Terriglobia</taxon>
        <taxon>Terriglobales</taxon>
        <taxon>Acidobacteriaceae</taxon>
        <taxon>Terriglobus</taxon>
    </lineage>
</organism>
<keyword evidence="2" id="KW-0436">Ligase</keyword>
<gene>
    <name evidence="2" type="ordered locus">Terro_3869</name>
</gene>
<dbReference type="Proteomes" id="UP000006056">
    <property type="component" value="Chromosome"/>
</dbReference>
<dbReference type="eggNOG" id="COG0318">
    <property type="taxonomic scope" value="Bacteria"/>
</dbReference>
<keyword evidence="3" id="KW-1185">Reference proteome</keyword>
<accession>I3ZLG0</accession>
<evidence type="ECO:0000259" key="1">
    <source>
        <dbReference type="Pfam" id="PF00501"/>
    </source>
</evidence>
<dbReference type="KEGG" id="trs:Terro_3869"/>
<dbReference type="RefSeq" id="WP_014787338.1">
    <property type="nucleotide sequence ID" value="NC_018014.1"/>
</dbReference>
<dbReference type="InterPro" id="IPR050237">
    <property type="entry name" value="ATP-dep_AMP-bd_enzyme"/>
</dbReference>
<evidence type="ECO:0000313" key="2">
    <source>
        <dbReference type="EMBL" id="AFL90078.1"/>
    </source>
</evidence>
<sequence>MSECGALLSRPALARVLQSLLVAALKTSRGRAQKKGEDHGLESWPETFALGEGETSLGCDSLEMLWISAAVNEMFHLHEAGLELELLQAATFGGWMDAIEEAWSRGVSDLTFCTSGTTGAAKRCTHSYAFLSEEMDFLSNYFASARRIVGCSPAHHLYGFLFCAMLPDRLSLGVTTGLPKGNGSASGAVREGDLIVAVPEIWRWLERSVTCWPTGVQGVVSGGPCDREVLRSLVKQGLAGITEVYGSSETAGIGVRCWPNAGYRLMPQWSPRDTDAVPQTLIHSSGVRVDLMDRVAWSPDGTFEVAGRLDGAVQVGGVNVYPERIAERLRERPGVRTVDLRLRSAELGGRFEATIGLQEDATEDQIRAGLEAWMRLHLTVAEQPKTLAFARA</sequence>
<dbReference type="PANTHER" id="PTHR43767">
    <property type="entry name" value="LONG-CHAIN-FATTY-ACID--COA LIGASE"/>
    <property type="match status" value="1"/>
</dbReference>
<dbReference type="STRING" id="926566.Terro_3869"/>
<feature type="domain" description="AMP-dependent synthetase/ligase" evidence="1">
    <location>
        <begin position="114"/>
        <end position="267"/>
    </location>
</feature>
<dbReference type="OrthoDB" id="9803968at2"/>
<dbReference type="GO" id="GO:0016874">
    <property type="term" value="F:ligase activity"/>
    <property type="evidence" value="ECO:0007669"/>
    <property type="project" value="UniProtKB-KW"/>
</dbReference>
<dbReference type="AlphaFoldDB" id="I3ZLG0"/>
<evidence type="ECO:0000313" key="3">
    <source>
        <dbReference type="Proteomes" id="UP000006056"/>
    </source>
</evidence>
<dbReference type="Gene3D" id="3.40.50.12780">
    <property type="entry name" value="N-terminal domain of ligase-like"/>
    <property type="match status" value="1"/>
</dbReference>
<dbReference type="InterPro" id="IPR000873">
    <property type="entry name" value="AMP-dep_synth/lig_dom"/>
</dbReference>
<name>I3ZLG0_TERRK</name>
<dbReference type="PATRIC" id="fig|926566.3.peg.3810"/>
<proteinExistence type="predicted"/>
<dbReference type="Pfam" id="PF00501">
    <property type="entry name" value="AMP-binding"/>
    <property type="match status" value="1"/>
</dbReference>
<reference evidence="2 3" key="1">
    <citation type="submission" date="2012-06" db="EMBL/GenBank/DDBJ databases">
        <title>Complete genome of Terriglobus roseus DSM 18391.</title>
        <authorList>
            <consortium name="US DOE Joint Genome Institute (JGI-PGF)"/>
            <person name="Lucas S."/>
            <person name="Copeland A."/>
            <person name="Lapidus A."/>
            <person name="Glavina del Rio T."/>
            <person name="Dalin E."/>
            <person name="Tice H."/>
            <person name="Bruce D."/>
            <person name="Goodwin L."/>
            <person name="Pitluck S."/>
            <person name="Peters L."/>
            <person name="Mikhailova N."/>
            <person name="Munk A.C.C."/>
            <person name="Kyrpides N."/>
            <person name="Mavromatis K."/>
            <person name="Ivanova N."/>
            <person name="Brettin T."/>
            <person name="Detter J.C."/>
            <person name="Han C."/>
            <person name="Larimer F."/>
            <person name="Land M."/>
            <person name="Hauser L."/>
            <person name="Markowitz V."/>
            <person name="Cheng J.-F."/>
            <person name="Hugenholtz P."/>
            <person name="Woyke T."/>
            <person name="Wu D."/>
            <person name="Brambilla E."/>
            <person name="Klenk H.-P."/>
            <person name="Eisen J.A."/>
        </authorList>
    </citation>
    <scope>NUCLEOTIDE SEQUENCE [LARGE SCALE GENOMIC DNA]</scope>
    <source>
        <strain evidence="3">DSM 18391 / NRRL B-41598 / KBS 63</strain>
    </source>
</reference>
<protein>
    <submittedName>
        <fullName evidence="2">Acyl-CoA synthetase (AMP-forming)/AMP-acid ligase II</fullName>
    </submittedName>
</protein>
<dbReference type="PANTHER" id="PTHR43767:SF1">
    <property type="entry name" value="NONRIBOSOMAL PEPTIDE SYNTHASE PES1 (EUROFUNG)-RELATED"/>
    <property type="match status" value="1"/>
</dbReference>
<dbReference type="EMBL" id="CP003379">
    <property type="protein sequence ID" value="AFL90078.1"/>
    <property type="molecule type" value="Genomic_DNA"/>
</dbReference>